<feature type="region of interest" description="Disordered" evidence="1">
    <location>
        <begin position="1"/>
        <end position="34"/>
    </location>
</feature>
<keyword evidence="3" id="KW-1185">Reference proteome</keyword>
<gene>
    <name evidence="2" type="ORF">RB602_02290</name>
</gene>
<organism evidence="2 3">
    <name type="scientific">Alterisphingorhabdus coralli</name>
    <dbReference type="NCBI Taxonomy" id="3071408"/>
    <lineage>
        <taxon>Bacteria</taxon>
        <taxon>Pseudomonadati</taxon>
        <taxon>Pseudomonadota</taxon>
        <taxon>Alphaproteobacteria</taxon>
        <taxon>Sphingomonadales</taxon>
        <taxon>Sphingomonadaceae</taxon>
        <taxon>Alterisphingorhabdus (ex Yan et al. 2024)</taxon>
    </lineage>
</organism>
<protein>
    <submittedName>
        <fullName evidence="2">Uncharacterized protein</fullName>
    </submittedName>
</protein>
<evidence type="ECO:0000313" key="2">
    <source>
        <dbReference type="EMBL" id="WOE75565.1"/>
    </source>
</evidence>
<accession>A0AA97FAL5</accession>
<evidence type="ECO:0000256" key="1">
    <source>
        <dbReference type="SAM" id="MobiDB-lite"/>
    </source>
</evidence>
<dbReference type="Proteomes" id="UP001302429">
    <property type="component" value="Chromosome"/>
</dbReference>
<proteinExistence type="predicted"/>
<dbReference type="RefSeq" id="WP_317082589.1">
    <property type="nucleotide sequence ID" value="NZ_CP136594.1"/>
</dbReference>
<name>A0AA97FAL5_9SPHN</name>
<dbReference type="AlphaFoldDB" id="A0AA97FAL5"/>
<evidence type="ECO:0000313" key="3">
    <source>
        <dbReference type="Proteomes" id="UP001302429"/>
    </source>
</evidence>
<sequence>MPGHCYPDSVERASPHISLKRRKPGSHNPDKPIEHFLGTQNNALSLEEKQKIIIGSLWLKCVYTSEREARDLMRDITFFVKDPEERKIMQPVLDAFEKVSIFDEHIWRD</sequence>
<dbReference type="KEGG" id="acoa:RB602_02290"/>
<reference evidence="2 3" key="1">
    <citation type="submission" date="2023-10" db="EMBL/GenBank/DDBJ databases">
        <title>Complete genome sequence of a Sphingomonadaceae bacterium.</title>
        <authorList>
            <person name="Yan C."/>
        </authorList>
    </citation>
    <scope>NUCLEOTIDE SEQUENCE [LARGE SCALE GENOMIC DNA]</scope>
    <source>
        <strain evidence="2 3">SCSIO 66989</strain>
    </source>
</reference>
<dbReference type="EMBL" id="CP136594">
    <property type="protein sequence ID" value="WOE75565.1"/>
    <property type="molecule type" value="Genomic_DNA"/>
</dbReference>